<name>K7A9X0_9ALTE</name>
<dbReference type="Proteomes" id="UP000006322">
    <property type="component" value="Unassembled WGS sequence"/>
</dbReference>
<dbReference type="EMBL" id="BAER01000033">
    <property type="protein sequence ID" value="GAC32195.1"/>
    <property type="molecule type" value="Genomic_DNA"/>
</dbReference>
<proteinExistence type="predicted"/>
<comment type="caution">
    <text evidence="1">The sequence shown here is derived from an EMBL/GenBank/DDBJ whole genome shotgun (WGS) entry which is preliminary data.</text>
</comment>
<sequence>MVIAQFLSYYKITHCHQQRVRILQKLAEDASPKLHLYVFVAVKCLDSQHRGEEKHNKSILN</sequence>
<protein>
    <submittedName>
        <fullName evidence="1">Uncharacterized protein</fullName>
    </submittedName>
</protein>
<keyword evidence="2" id="KW-1185">Reference proteome</keyword>
<reference evidence="2" key="1">
    <citation type="journal article" date="2014" name="Environ. Microbiol.">
        <title>Comparative genomics of the marine bacterial genus Glaciecola reveals the high degree of genomic diversity and genomic characteristic for cold adaptation.</title>
        <authorList>
            <person name="Qin Q.L."/>
            <person name="Xie B.B."/>
            <person name="Yu Y."/>
            <person name="Shu Y.L."/>
            <person name="Rong J.C."/>
            <person name="Zhang Y.J."/>
            <person name="Zhao D.L."/>
            <person name="Chen X.L."/>
            <person name="Zhang X.Y."/>
            <person name="Chen B."/>
            <person name="Zhou B.C."/>
            <person name="Zhang Y.Z."/>
        </authorList>
    </citation>
    <scope>NUCLEOTIDE SEQUENCE [LARGE SCALE GENOMIC DNA]</scope>
    <source>
        <strain evidence="2">LMG 21857</strain>
    </source>
</reference>
<gene>
    <name evidence="1" type="ORF">GPLA_1281</name>
</gene>
<dbReference type="AlphaFoldDB" id="K7A9X0"/>
<evidence type="ECO:0000313" key="2">
    <source>
        <dbReference type="Proteomes" id="UP000006322"/>
    </source>
</evidence>
<organism evidence="1 2">
    <name type="scientific">Paraglaciecola polaris LMG 21857</name>
    <dbReference type="NCBI Taxonomy" id="1129793"/>
    <lineage>
        <taxon>Bacteria</taxon>
        <taxon>Pseudomonadati</taxon>
        <taxon>Pseudomonadota</taxon>
        <taxon>Gammaproteobacteria</taxon>
        <taxon>Alteromonadales</taxon>
        <taxon>Alteromonadaceae</taxon>
        <taxon>Paraglaciecola</taxon>
    </lineage>
</organism>
<evidence type="ECO:0000313" key="1">
    <source>
        <dbReference type="EMBL" id="GAC32195.1"/>
    </source>
</evidence>
<accession>K7A9X0</accession>